<keyword evidence="5" id="KW-1185">Reference proteome</keyword>
<dbReference type="EMBL" id="CP040749">
    <property type="protein sequence ID" value="QCX36931.1"/>
    <property type="molecule type" value="Genomic_DNA"/>
</dbReference>
<feature type="domain" description="FecR protein" evidence="2">
    <location>
        <begin position="180"/>
        <end position="275"/>
    </location>
</feature>
<evidence type="ECO:0000256" key="1">
    <source>
        <dbReference type="SAM" id="Phobius"/>
    </source>
</evidence>
<dbReference type="Pfam" id="PF16344">
    <property type="entry name" value="FecR_C"/>
    <property type="match status" value="1"/>
</dbReference>
<dbReference type="AlphaFoldDB" id="A0A5B7TNH0"/>
<feature type="domain" description="Protein FecR C-terminal" evidence="3">
    <location>
        <begin position="319"/>
        <end position="387"/>
    </location>
</feature>
<proteinExistence type="predicted"/>
<reference evidence="4 5" key="1">
    <citation type="submission" date="2019-05" db="EMBL/GenBank/DDBJ databases">
        <title>Algicella ahnfeltiae gen. nov., sp. nov., a novel marine bacterium of the family Flavobacteriaceae isolated from a red alga.</title>
        <authorList>
            <person name="Nedashkovskaya O.I."/>
            <person name="Kukhlevskiy A.D."/>
            <person name="Kim S.-G."/>
            <person name="Zhukova N.V."/>
            <person name="Mikhailov V.V."/>
        </authorList>
    </citation>
    <scope>NUCLEOTIDE SEQUENCE [LARGE SCALE GENOMIC DNA]</scope>
    <source>
        <strain evidence="4 5">10Alg115</strain>
    </source>
</reference>
<accession>A0A5B7TNH0</accession>
<dbReference type="Gene3D" id="3.55.50.30">
    <property type="match status" value="1"/>
</dbReference>
<gene>
    <name evidence="4" type="ORF">FF125_00215</name>
</gene>
<evidence type="ECO:0000259" key="2">
    <source>
        <dbReference type="Pfam" id="PF04773"/>
    </source>
</evidence>
<name>A0A5B7TNH0_9FLAO</name>
<dbReference type="InterPro" id="IPR006860">
    <property type="entry name" value="FecR"/>
</dbReference>
<keyword evidence="1" id="KW-0472">Membrane</keyword>
<dbReference type="RefSeq" id="WP_138947892.1">
    <property type="nucleotide sequence ID" value="NZ_CP040749.1"/>
</dbReference>
<dbReference type="GO" id="GO:0016989">
    <property type="term" value="F:sigma factor antagonist activity"/>
    <property type="evidence" value="ECO:0007669"/>
    <property type="project" value="TreeGrafter"/>
</dbReference>
<dbReference type="InterPro" id="IPR012373">
    <property type="entry name" value="Ferrdict_sens_TM"/>
</dbReference>
<dbReference type="PANTHER" id="PTHR30273:SF2">
    <property type="entry name" value="PROTEIN FECR"/>
    <property type="match status" value="1"/>
</dbReference>
<feature type="transmembrane region" description="Helical" evidence="1">
    <location>
        <begin position="84"/>
        <end position="101"/>
    </location>
</feature>
<sequence length="389" mass="44836">MISKNTENLIVKYINKAANAEELDQLRDWVKKPNNYKIFKEFVRTHYSILYTLENQDKLDVKEVLLQRISKDKSVIKQKRIRSIMKYAAAAIFVLGLSYYYQQGYLSNIPTQTISEDTVPVIIEPGTNKAVLTLEDGSNITLGKGKNYQSENINSNGEKLAYSSETGTKKSIVYNYLTIPRGGQFYLKLSDDTEVWLNSATQLKYPVHFVTGETREVELVYGEAYFVVSPSSNHNGSRFNLICNEQEVEVIGTQFNVKAYKEERNIYTTLVEGKIDFNANDTKRRLTPNEQLNLNLDTKELTVKKVDVYNEISWKEGVFSFEGKPLKDIVTILSRWYDVEFVFENKAAQEKRFNGSLRKDVNINEVLNIVKNFGIIKKYEIKNKIVLLK</sequence>
<keyword evidence="1" id="KW-1133">Transmembrane helix</keyword>
<protein>
    <submittedName>
        <fullName evidence="4">DUF4974 domain-containing protein</fullName>
    </submittedName>
</protein>
<dbReference type="Proteomes" id="UP000306229">
    <property type="component" value="Chromosome"/>
</dbReference>
<dbReference type="PANTHER" id="PTHR30273">
    <property type="entry name" value="PERIPLASMIC SIGNAL SENSOR AND SIGMA FACTOR ACTIVATOR FECR-RELATED"/>
    <property type="match status" value="1"/>
</dbReference>
<evidence type="ECO:0000313" key="4">
    <source>
        <dbReference type="EMBL" id="QCX36931.1"/>
    </source>
</evidence>
<organism evidence="4 5">
    <name type="scientific">Aureibaculum algae</name>
    <dbReference type="NCBI Taxonomy" id="2584122"/>
    <lineage>
        <taxon>Bacteria</taxon>
        <taxon>Pseudomonadati</taxon>
        <taxon>Bacteroidota</taxon>
        <taxon>Flavobacteriia</taxon>
        <taxon>Flavobacteriales</taxon>
        <taxon>Flavobacteriaceae</taxon>
        <taxon>Aureibaculum</taxon>
    </lineage>
</organism>
<dbReference type="Gene3D" id="2.60.120.1440">
    <property type="match status" value="1"/>
</dbReference>
<evidence type="ECO:0000259" key="3">
    <source>
        <dbReference type="Pfam" id="PF16344"/>
    </source>
</evidence>
<dbReference type="Pfam" id="PF04773">
    <property type="entry name" value="FecR"/>
    <property type="match status" value="1"/>
</dbReference>
<dbReference type="InterPro" id="IPR032508">
    <property type="entry name" value="FecR_C"/>
</dbReference>
<evidence type="ECO:0000313" key="5">
    <source>
        <dbReference type="Proteomes" id="UP000306229"/>
    </source>
</evidence>
<keyword evidence="1" id="KW-0812">Transmembrane</keyword>
<dbReference type="OrthoDB" id="649666at2"/>
<dbReference type="KEGG" id="fbe:FF125_00215"/>